<evidence type="ECO:0000256" key="1">
    <source>
        <dbReference type="ARBA" id="ARBA00009477"/>
    </source>
</evidence>
<name>A0A840ACS9_9PROT</name>
<dbReference type="RefSeq" id="WP_184384228.1">
    <property type="nucleotide sequence ID" value="NZ_JACIDJ010000003.1"/>
</dbReference>
<dbReference type="AlphaFoldDB" id="A0A840ACS9"/>
<dbReference type="Pfam" id="PF25954">
    <property type="entry name" value="Beta-barrel_RND_2"/>
    <property type="match status" value="1"/>
</dbReference>
<comment type="similarity">
    <text evidence="1">Belongs to the membrane fusion protein (MFP) (TC 8.A.1) family.</text>
</comment>
<dbReference type="Gene3D" id="2.40.420.20">
    <property type="match status" value="1"/>
</dbReference>
<keyword evidence="5" id="KW-1185">Reference proteome</keyword>
<protein>
    <submittedName>
        <fullName evidence="4">RND family efflux transporter MFP subunit</fullName>
    </submittedName>
</protein>
<comment type="caution">
    <text evidence="4">The sequence shown here is derived from an EMBL/GenBank/DDBJ whole genome shotgun (WGS) entry which is preliminary data.</text>
</comment>
<keyword evidence="2" id="KW-0732">Signal</keyword>
<dbReference type="PANTHER" id="PTHR30469">
    <property type="entry name" value="MULTIDRUG RESISTANCE PROTEIN MDTA"/>
    <property type="match status" value="1"/>
</dbReference>
<feature type="signal peptide" evidence="2">
    <location>
        <begin position="1"/>
        <end position="20"/>
    </location>
</feature>
<evidence type="ECO:0000256" key="2">
    <source>
        <dbReference type="SAM" id="SignalP"/>
    </source>
</evidence>
<proteinExistence type="inferred from homology"/>
<dbReference type="Proteomes" id="UP000553193">
    <property type="component" value="Unassembled WGS sequence"/>
</dbReference>
<evidence type="ECO:0000313" key="5">
    <source>
        <dbReference type="Proteomes" id="UP000553193"/>
    </source>
</evidence>
<dbReference type="Gene3D" id="2.40.50.100">
    <property type="match status" value="1"/>
</dbReference>
<dbReference type="GO" id="GO:1990281">
    <property type="term" value="C:efflux pump complex"/>
    <property type="evidence" value="ECO:0007669"/>
    <property type="project" value="TreeGrafter"/>
</dbReference>
<dbReference type="EMBL" id="JACIDJ010000003">
    <property type="protein sequence ID" value="MBB3898951.1"/>
    <property type="molecule type" value="Genomic_DNA"/>
</dbReference>
<dbReference type="Gene3D" id="2.40.30.170">
    <property type="match status" value="1"/>
</dbReference>
<evidence type="ECO:0000259" key="3">
    <source>
        <dbReference type="Pfam" id="PF25954"/>
    </source>
</evidence>
<reference evidence="4 5" key="1">
    <citation type="submission" date="2020-08" db="EMBL/GenBank/DDBJ databases">
        <title>Genomic Encyclopedia of Type Strains, Phase IV (KMG-IV): sequencing the most valuable type-strain genomes for metagenomic binning, comparative biology and taxonomic classification.</title>
        <authorList>
            <person name="Goeker M."/>
        </authorList>
    </citation>
    <scope>NUCLEOTIDE SEQUENCE [LARGE SCALE GENOMIC DNA]</scope>
    <source>
        <strain evidence="4 5">DSM 19979</strain>
    </source>
</reference>
<accession>A0A840ACS9</accession>
<gene>
    <name evidence="4" type="ORF">GGQ83_002394</name>
</gene>
<dbReference type="NCBIfam" id="TIGR01730">
    <property type="entry name" value="RND_mfp"/>
    <property type="match status" value="1"/>
</dbReference>
<dbReference type="PANTHER" id="PTHR30469:SF18">
    <property type="entry name" value="RESISTANCE-NODULATION-CELL DIVISION (RND) EFFLUX MEMBRANE FUSION PROTEIN-RELATED"/>
    <property type="match status" value="1"/>
</dbReference>
<evidence type="ECO:0000313" key="4">
    <source>
        <dbReference type="EMBL" id="MBB3898951.1"/>
    </source>
</evidence>
<dbReference type="InterPro" id="IPR006143">
    <property type="entry name" value="RND_pump_MFP"/>
</dbReference>
<dbReference type="SUPFAM" id="SSF111369">
    <property type="entry name" value="HlyD-like secretion proteins"/>
    <property type="match status" value="1"/>
</dbReference>
<dbReference type="PROSITE" id="PS51257">
    <property type="entry name" value="PROKAR_LIPOPROTEIN"/>
    <property type="match status" value="1"/>
</dbReference>
<feature type="domain" description="CusB-like beta-barrel" evidence="3">
    <location>
        <begin position="218"/>
        <end position="276"/>
    </location>
</feature>
<feature type="chain" id="PRO_5032784230" evidence="2">
    <location>
        <begin position="21"/>
        <end position="361"/>
    </location>
</feature>
<organism evidence="4 5">
    <name type="scientific">Roseococcus suduntuyensis</name>
    <dbReference type="NCBI Taxonomy" id="455361"/>
    <lineage>
        <taxon>Bacteria</taxon>
        <taxon>Pseudomonadati</taxon>
        <taxon>Pseudomonadota</taxon>
        <taxon>Alphaproteobacteria</taxon>
        <taxon>Acetobacterales</taxon>
        <taxon>Roseomonadaceae</taxon>
        <taxon>Roseococcus</taxon>
    </lineage>
</organism>
<dbReference type="Gene3D" id="1.10.287.470">
    <property type="entry name" value="Helix hairpin bin"/>
    <property type="match status" value="1"/>
</dbReference>
<sequence length="361" mass="37812">MTRLALIPAVLLLSACMPQAESSAPPPEEAPRAVQAARIAHLPAEAGPAFTGTLRARREADVAFRASGRIAERLVDLGAEVTAGQPLFRLEARDLELSLAAAEAEVLSAEASSIQAAAEAARSRQLLAAGHVARAFHEARDATARSAAQRLAAARAQRDLAVNRLDYATLRAPGAGLVTAILGEAGQVVAEGTPVLRLADPSEVEVLVQLPEDRTGTAEATLRFWARPDTALPARLREVAASADPTLRTYAARFTLSEPPEWARLGMTATITLGTQAAATPLARVPLGALHDRGQGPMVWRITPEGRVVSEPVTVVGLTAQAATIRAALPEGTPIVAMGAQLLMPEARVRAVDSRLAGSLR</sequence>
<dbReference type="GO" id="GO:0015562">
    <property type="term" value="F:efflux transmembrane transporter activity"/>
    <property type="evidence" value="ECO:0007669"/>
    <property type="project" value="TreeGrafter"/>
</dbReference>
<dbReference type="InterPro" id="IPR058792">
    <property type="entry name" value="Beta-barrel_RND_2"/>
</dbReference>